<dbReference type="EMBL" id="JABERL010000040">
    <property type="protein sequence ID" value="NNH78599.1"/>
    <property type="molecule type" value="Genomic_DNA"/>
</dbReference>
<sequence length="182" mass="21327">MNDIQAKRNLLETVDKLVRKPTTISELDLVNIFVHLGSILKESFAEPVEITPIFSGRKSIVPIQLGELTAEQKEAERQMFIRFLKLQPHVLNIGYNTETQQFILKEDQAAWDAWLYRAMIARNLLKSSEVPKDLLERFDTHYKKTPKGYKITETVISFWNFDCQRFMIDEIQNEFETWSKAS</sequence>
<accession>A0A7Y2RH70</accession>
<evidence type="ECO:0000313" key="1">
    <source>
        <dbReference type="EMBL" id="NNH78599.1"/>
    </source>
</evidence>
<dbReference type="RefSeq" id="WP_086193206.1">
    <property type="nucleotide sequence ID" value="NZ_JABERG010000001.1"/>
</dbReference>
<dbReference type="EMBL" id="JABERG010000001">
    <property type="protein sequence ID" value="NNH86403.1"/>
    <property type="molecule type" value="Genomic_DNA"/>
</dbReference>
<organism evidence="1 4">
    <name type="scientific">Acinetobacter terrae</name>
    <dbReference type="NCBI Taxonomy" id="2731247"/>
    <lineage>
        <taxon>Bacteria</taxon>
        <taxon>Pseudomonadati</taxon>
        <taxon>Pseudomonadota</taxon>
        <taxon>Gammaproteobacteria</taxon>
        <taxon>Moraxellales</taxon>
        <taxon>Moraxellaceae</taxon>
        <taxon>Acinetobacter</taxon>
        <taxon>Acinetobacter Taxon 24</taxon>
    </lineage>
</organism>
<evidence type="ECO:0000313" key="3">
    <source>
        <dbReference type="Proteomes" id="UP000546536"/>
    </source>
</evidence>
<dbReference type="AlphaFoldDB" id="A0A241VIW3"/>
<protein>
    <submittedName>
        <fullName evidence="1">Uncharacterized protein</fullName>
    </submittedName>
</protein>
<keyword evidence="3" id="KW-1185">Reference proteome</keyword>
<accession>A0A7Y2WJV8</accession>
<evidence type="ECO:0000313" key="2">
    <source>
        <dbReference type="EMBL" id="NNH86403.1"/>
    </source>
</evidence>
<evidence type="ECO:0000313" key="4">
    <source>
        <dbReference type="Proteomes" id="UP000569202"/>
    </source>
</evidence>
<dbReference type="Proteomes" id="UP000546536">
    <property type="component" value="Unassembled WGS sequence"/>
</dbReference>
<comment type="caution">
    <text evidence="1">The sequence shown here is derived from an EMBL/GenBank/DDBJ whole genome shotgun (WGS) entry which is preliminary data.</text>
</comment>
<reference evidence="3 4" key="1">
    <citation type="submission" date="2020-04" db="EMBL/GenBank/DDBJ databases">
        <title>Acinetobacter Taxon 24.</title>
        <authorList>
            <person name="Nemec A."/>
            <person name="Radolfova-Krizova L."/>
            <person name="Higgins P.G."/>
            <person name="Spanelova P."/>
        </authorList>
    </citation>
    <scope>NUCLEOTIDE SEQUENCE [LARGE SCALE GENOMIC DNA]</scope>
    <source>
        <strain evidence="2 3">ANC 4279</strain>
        <strain evidence="1 4">ANC 5380</strain>
    </source>
</reference>
<dbReference type="STRING" id="1977878.B9T23_04710"/>
<accession>A0A241VIW3</accession>
<dbReference type="Proteomes" id="UP000569202">
    <property type="component" value="Unassembled WGS sequence"/>
</dbReference>
<name>A0A241VIW3_9GAMM</name>
<proteinExistence type="predicted"/>
<gene>
    <name evidence="2" type="ORF">HLH13_01485</name>
    <name evidence="1" type="ORF">HLH17_13165</name>
</gene>